<dbReference type="AlphaFoldDB" id="A0AAN8A5M2"/>
<keyword evidence="1" id="KW-0732">Signal</keyword>
<reference evidence="2 3" key="1">
    <citation type="journal article" date="2023" name="Genes (Basel)">
        <title>Chromosome-Level Genome Assembly and Circadian Gene Repertoire of the Patagonia Blennie Eleginops maclovinus-The Closest Ancestral Proxy of Antarctic Cryonotothenioids.</title>
        <authorList>
            <person name="Cheng C.C."/>
            <person name="Rivera-Colon A.G."/>
            <person name="Minhas B.F."/>
            <person name="Wilson L."/>
            <person name="Rayamajhi N."/>
            <person name="Vargas-Chacoff L."/>
            <person name="Catchen J.M."/>
        </authorList>
    </citation>
    <scope>NUCLEOTIDE SEQUENCE [LARGE SCALE GENOMIC DNA]</scope>
    <source>
        <strain evidence="2">JMC-PN-2008</strain>
    </source>
</reference>
<evidence type="ECO:0000256" key="1">
    <source>
        <dbReference type="SAM" id="SignalP"/>
    </source>
</evidence>
<accession>A0AAN8A5M2</accession>
<proteinExistence type="predicted"/>
<dbReference type="EMBL" id="JAUZQC010000020">
    <property type="protein sequence ID" value="KAK5853031.1"/>
    <property type="molecule type" value="Genomic_DNA"/>
</dbReference>
<protein>
    <recommendedName>
        <fullName evidence="4">Secreted protein</fullName>
    </recommendedName>
</protein>
<evidence type="ECO:0000313" key="3">
    <source>
        <dbReference type="Proteomes" id="UP001346869"/>
    </source>
</evidence>
<evidence type="ECO:0000313" key="2">
    <source>
        <dbReference type="EMBL" id="KAK5853031.1"/>
    </source>
</evidence>
<feature type="signal peptide" evidence="1">
    <location>
        <begin position="1"/>
        <end position="25"/>
    </location>
</feature>
<name>A0AAN8A5M2_ELEMC</name>
<reference evidence="2 3" key="2">
    <citation type="journal article" date="2023" name="Mol. Biol. Evol.">
        <title>Genomics of Secondarily Temperate Adaptation in the Only Non-Antarctic Icefish.</title>
        <authorList>
            <person name="Rivera-Colon A.G."/>
            <person name="Rayamajhi N."/>
            <person name="Minhas B.F."/>
            <person name="Madrigal G."/>
            <person name="Bilyk K.T."/>
            <person name="Yoon V."/>
            <person name="Hune M."/>
            <person name="Gregory S."/>
            <person name="Cheng C.H.C."/>
            <person name="Catchen J.M."/>
        </authorList>
    </citation>
    <scope>NUCLEOTIDE SEQUENCE [LARGE SCALE GENOMIC DNA]</scope>
    <source>
        <strain evidence="2">JMC-PN-2008</strain>
    </source>
</reference>
<sequence length="91" mass="9762">MCWPPYTLLLVACICLEQVPDPVQLQHSQHRYGLEALGCSYSPPSFPGVPICVPAHPLPHGTCPSTSLVHSSSGDVHACLPPRTLPVVEPQ</sequence>
<gene>
    <name evidence="2" type="ORF">PBY51_006853</name>
</gene>
<comment type="caution">
    <text evidence="2">The sequence shown here is derived from an EMBL/GenBank/DDBJ whole genome shotgun (WGS) entry which is preliminary data.</text>
</comment>
<organism evidence="2 3">
    <name type="scientific">Eleginops maclovinus</name>
    <name type="common">Patagonian blennie</name>
    <name type="synonym">Eleginus maclovinus</name>
    <dbReference type="NCBI Taxonomy" id="56733"/>
    <lineage>
        <taxon>Eukaryota</taxon>
        <taxon>Metazoa</taxon>
        <taxon>Chordata</taxon>
        <taxon>Craniata</taxon>
        <taxon>Vertebrata</taxon>
        <taxon>Euteleostomi</taxon>
        <taxon>Actinopterygii</taxon>
        <taxon>Neopterygii</taxon>
        <taxon>Teleostei</taxon>
        <taxon>Neoteleostei</taxon>
        <taxon>Acanthomorphata</taxon>
        <taxon>Eupercaria</taxon>
        <taxon>Perciformes</taxon>
        <taxon>Notothenioidei</taxon>
        <taxon>Eleginopidae</taxon>
        <taxon>Eleginops</taxon>
    </lineage>
</organism>
<keyword evidence="3" id="KW-1185">Reference proteome</keyword>
<evidence type="ECO:0008006" key="4">
    <source>
        <dbReference type="Google" id="ProtNLM"/>
    </source>
</evidence>
<feature type="chain" id="PRO_5042931665" description="Secreted protein" evidence="1">
    <location>
        <begin position="26"/>
        <end position="91"/>
    </location>
</feature>
<dbReference type="Proteomes" id="UP001346869">
    <property type="component" value="Unassembled WGS sequence"/>
</dbReference>